<evidence type="ECO:0000256" key="2">
    <source>
        <dbReference type="ARBA" id="ARBA00022448"/>
    </source>
</evidence>
<name>A0A856MQB3_9CYAN</name>
<comment type="subcellular location">
    <subcellularLocation>
        <location evidence="1">Membrane</location>
        <topology evidence="1">Multi-pass membrane protein</topology>
    </subcellularLocation>
</comment>
<dbReference type="Pfam" id="PF01794">
    <property type="entry name" value="Ferric_reduct"/>
    <property type="match status" value="1"/>
</dbReference>
<dbReference type="GO" id="GO:0016679">
    <property type="term" value="F:oxidoreductase activity, acting on diphenols and related substances as donors"/>
    <property type="evidence" value="ECO:0007669"/>
    <property type="project" value="TreeGrafter"/>
</dbReference>
<accession>A0A856MQB3</accession>
<evidence type="ECO:0000259" key="8">
    <source>
        <dbReference type="Pfam" id="PF01794"/>
    </source>
</evidence>
<dbReference type="PANTHER" id="PTHR36964">
    <property type="entry name" value="PROTEIN-METHIONINE-SULFOXIDE REDUCTASE HEME-BINDING SUBUNIT MSRQ"/>
    <property type="match status" value="1"/>
</dbReference>
<feature type="transmembrane region" description="Helical" evidence="7">
    <location>
        <begin position="84"/>
        <end position="105"/>
    </location>
</feature>
<evidence type="ECO:0000313" key="9">
    <source>
        <dbReference type="EMBL" id="QDL11791.1"/>
    </source>
</evidence>
<dbReference type="Proteomes" id="UP000503129">
    <property type="component" value="Chromosome"/>
</dbReference>
<dbReference type="InterPro" id="IPR013130">
    <property type="entry name" value="Fe3_Rdtase_TM_dom"/>
</dbReference>
<evidence type="ECO:0000313" key="10">
    <source>
        <dbReference type="Proteomes" id="UP000503129"/>
    </source>
</evidence>
<feature type="transmembrane region" description="Helical" evidence="7">
    <location>
        <begin position="12"/>
        <end position="32"/>
    </location>
</feature>
<evidence type="ECO:0000256" key="4">
    <source>
        <dbReference type="ARBA" id="ARBA00022989"/>
    </source>
</evidence>
<keyword evidence="5" id="KW-0408">Iron</keyword>
<keyword evidence="6 7" id="KW-0472">Membrane</keyword>
<sequence>MFKLDIPTQPHILGFLALFSYIVTLLPTILRIVFPQTKETGIPQLLLKKRRLIGILAFFFAFCHGFLLVKQRKIDFLDLETSWIYIQGIGTFIIFTLLAITSNDWSVKRLKKNWKKLHQLTYLAMFLLIWHVLDKMSGHWTYLTPFAIVGLSGITVFFFMRFRIEKGKKQQKKEKISKKEL</sequence>
<dbReference type="RefSeq" id="WP_169265761.1">
    <property type="nucleotide sequence ID" value="NZ_CAWOXK010000001.1"/>
</dbReference>
<dbReference type="GO" id="GO:0010181">
    <property type="term" value="F:FMN binding"/>
    <property type="evidence" value="ECO:0007669"/>
    <property type="project" value="TreeGrafter"/>
</dbReference>
<dbReference type="EMBL" id="CP030118">
    <property type="protein sequence ID" value="QDL11791.1"/>
    <property type="molecule type" value="Genomic_DNA"/>
</dbReference>
<dbReference type="GO" id="GO:0020037">
    <property type="term" value="F:heme binding"/>
    <property type="evidence" value="ECO:0007669"/>
    <property type="project" value="TreeGrafter"/>
</dbReference>
<evidence type="ECO:0000256" key="6">
    <source>
        <dbReference type="ARBA" id="ARBA00023136"/>
    </source>
</evidence>
<keyword evidence="4 7" id="KW-1133">Transmembrane helix</keyword>
<keyword evidence="2" id="KW-0813">Transport</keyword>
<feature type="transmembrane region" description="Helical" evidence="7">
    <location>
        <begin position="52"/>
        <end position="69"/>
    </location>
</feature>
<reference evidence="9 10" key="1">
    <citation type="submission" date="2018-06" db="EMBL/GenBank/DDBJ databases">
        <title>Comparative genomics of Brasilonema spp. strains.</title>
        <authorList>
            <person name="Alvarenga D.O."/>
            <person name="Fiore M.F."/>
            <person name="Varani A.M."/>
        </authorList>
    </citation>
    <scope>NUCLEOTIDE SEQUENCE [LARGE SCALE GENOMIC DNA]</scope>
    <source>
        <strain evidence="9 10">CENA114</strain>
    </source>
</reference>
<evidence type="ECO:0000256" key="7">
    <source>
        <dbReference type="SAM" id="Phobius"/>
    </source>
</evidence>
<feature type="transmembrane region" description="Helical" evidence="7">
    <location>
        <begin position="117"/>
        <end position="133"/>
    </location>
</feature>
<keyword evidence="3 7" id="KW-0812">Transmembrane</keyword>
<dbReference type="KEGG" id="bsen:DP114_31335"/>
<proteinExistence type="predicted"/>
<dbReference type="GO" id="GO:0005886">
    <property type="term" value="C:plasma membrane"/>
    <property type="evidence" value="ECO:0007669"/>
    <property type="project" value="TreeGrafter"/>
</dbReference>
<gene>
    <name evidence="9" type="ORF">DP114_31335</name>
</gene>
<evidence type="ECO:0000256" key="1">
    <source>
        <dbReference type="ARBA" id="ARBA00004141"/>
    </source>
</evidence>
<feature type="domain" description="Ferric oxidoreductase" evidence="8">
    <location>
        <begin position="13"/>
        <end position="129"/>
    </location>
</feature>
<dbReference type="PANTHER" id="PTHR36964:SF1">
    <property type="entry name" value="PROTEIN-METHIONINE-SULFOXIDE REDUCTASE HEME-BINDING SUBUNIT MSRQ"/>
    <property type="match status" value="1"/>
</dbReference>
<evidence type="ECO:0000256" key="3">
    <source>
        <dbReference type="ARBA" id="ARBA00022692"/>
    </source>
</evidence>
<evidence type="ECO:0000256" key="5">
    <source>
        <dbReference type="ARBA" id="ARBA00023004"/>
    </source>
</evidence>
<feature type="transmembrane region" description="Helical" evidence="7">
    <location>
        <begin position="139"/>
        <end position="160"/>
    </location>
</feature>
<dbReference type="InterPro" id="IPR022837">
    <property type="entry name" value="MsrQ-like"/>
</dbReference>
<keyword evidence="10" id="KW-1185">Reference proteome</keyword>
<protein>
    <submittedName>
        <fullName evidence="9">Iron reductase</fullName>
    </submittedName>
</protein>
<dbReference type="AlphaFoldDB" id="A0A856MQB3"/>
<organism evidence="9 10">
    <name type="scientific">Brasilonema sennae CENA114</name>
    <dbReference type="NCBI Taxonomy" id="415709"/>
    <lineage>
        <taxon>Bacteria</taxon>
        <taxon>Bacillati</taxon>
        <taxon>Cyanobacteriota</taxon>
        <taxon>Cyanophyceae</taxon>
        <taxon>Nostocales</taxon>
        <taxon>Scytonemataceae</taxon>
        <taxon>Brasilonema</taxon>
        <taxon>Bromeliae group (in: Brasilonema)</taxon>
    </lineage>
</organism>